<dbReference type="SUPFAM" id="SSF47473">
    <property type="entry name" value="EF-hand"/>
    <property type="match status" value="1"/>
</dbReference>
<evidence type="ECO:0000313" key="3">
    <source>
        <dbReference type="Proteomes" id="UP001233999"/>
    </source>
</evidence>
<dbReference type="InterPro" id="IPR028846">
    <property type="entry name" value="Recoverin"/>
</dbReference>
<dbReference type="InterPro" id="IPR011992">
    <property type="entry name" value="EF-hand-dom_pair"/>
</dbReference>
<accession>A0AAD8A6F5</accession>
<dbReference type="EMBL" id="JASPKZ010003447">
    <property type="protein sequence ID" value="KAJ9593329.1"/>
    <property type="molecule type" value="Genomic_DNA"/>
</dbReference>
<gene>
    <name evidence="2" type="ORF">L9F63_015121</name>
</gene>
<evidence type="ECO:0008006" key="4">
    <source>
        <dbReference type="Google" id="ProtNLM"/>
    </source>
</evidence>
<evidence type="ECO:0000256" key="1">
    <source>
        <dbReference type="ARBA" id="ARBA00022737"/>
    </source>
</evidence>
<keyword evidence="3" id="KW-1185">Reference proteome</keyword>
<name>A0AAD8A6F5_DIPPU</name>
<protein>
    <recommendedName>
        <fullName evidence="4">EF-hand domain-containing protein</fullName>
    </recommendedName>
</protein>
<dbReference type="PANTHER" id="PTHR23055">
    <property type="entry name" value="CALCIUM BINDING PROTEINS"/>
    <property type="match status" value="1"/>
</dbReference>
<sequence>MTDDTLMDRIFAYFDKGMRQYLDLENFVMMMSLFIRGSLEEKIDYCFQVYNLLKDGFLIKDTIVPLMRKYIVRQPADEDVEEAIR</sequence>
<dbReference type="AlphaFoldDB" id="A0AAD8A6F5"/>
<reference evidence="2" key="2">
    <citation type="submission" date="2023-05" db="EMBL/GenBank/DDBJ databases">
        <authorList>
            <person name="Fouks B."/>
        </authorList>
    </citation>
    <scope>NUCLEOTIDE SEQUENCE</scope>
    <source>
        <strain evidence="2">Stay&amp;Tobe</strain>
        <tissue evidence="2">Testes</tissue>
    </source>
</reference>
<dbReference type="Proteomes" id="UP001233999">
    <property type="component" value="Unassembled WGS sequence"/>
</dbReference>
<organism evidence="2 3">
    <name type="scientific">Diploptera punctata</name>
    <name type="common">Pacific beetle cockroach</name>
    <dbReference type="NCBI Taxonomy" id="6984"/>
    <lineage>
        <taxon>Eukaryota</taxon>
        <taxon>Metazoa</taxon>
        <taxon>Ecdysozoa</taxon>
        <taxon>Arthropoda</taxon>
        <taxon>Hexapoda</taxon>
        <taxon>Insecta</taxon>
        <taxon>Pterygota</taxon>
        <taxon>Neoptera</taxon>
        <taxon>Polyneoptera</taxon>
        <taxon>Dictyoptera</taxon>
        <taxon>Blattodea</taxon>
        <taxon>Blaberoidea</taxon>
        <taxon>Blaberidae</taxon>
        <taxon>Diplopterinae</taxon>
        <taxon>Diploptera</taxon>
    </lineage>
</organism>
<evidence type="ECO:0000313" key="2">
    <source>
        <dbReference type="EMBL" id="KAJ9593329.1"/>
    </source>
</evidence>
<dbReference type="Gene3D" id="1.10.238.10">
    <property type="entry name" value="EF-hand"/>
    <property type="match status" value="1"/>
</dbReference>
<proteinExistence type="predicted"/>
<feature type="non-terminal residue" evidence="2">
    <location>
        <position position="85"/>
    </location>
</feature>
<comment type="caution">
    <text evidence="2">The sequence shown here is derived from an EMBL/GenBank/DDBJ whole genome shotgun (WGS) entry which is preliminary data.</text>
</comment>
<reference evidence="2" key="1">
    <citation type="journal article" date="2023" name="IScience">
        <title>Live-bearing cockroach genome reveals convergent evolutionary mechanisms linked to viviparity in insects and beyond.</title>
        <authorList>
            <person name="Fouks B."/>
            <person name="Harrison M.C."/>
            <person name="Mikhailova A.A."/>
            <person name="Marchal E."/>
            <person name="English S."/>
            <person name="Carruthers M."/>
            <person name="Jennings E.C."/>
            <person name="Chiamaka E.L."/>
            <person name="Frigard R.A."/>
            <person name="Pippel M."/>
            <person name="Attardo G.M."/>
            <person name="Benoit J.B."/>
            <person name="Bornberg-Bauer E."/>
            <person name="Tobe S.S."/>
        </authorList>
    </citation>
    <scope>NUCLEOTIDE SEQUENCE</scope>
    <source>
        <strain evidence="2">Stay&amp;Tobe</strain>
    </source>
</reference>
<dbReference type="PANTHER" id="PTHR23055:SF190">
    <property type="entry name" value="AT17667P-RELATED"/>
    <property type="match status" value="1"/>
</dbReference>
<keyword evidence="1" id="KW-0677">Repeat</keyword>
<dbReference type="GO" id="GO:0005509">
    <property type="term" value="F:calcium ion binding"/>
    <property type="evidence" value="ECO:0007669"/>
    <property type="project" value="InterPro"/>
</dbReference>